<gene>
    <name evidence="5" type="ORF">FO059_02340</name>
</gene>
<dbReference type="GO" id="GO:0004665">
    <property type="term" value="F:prephenate dehydrogenase (NADP+) activity"/>
    <property type="evidence" value="ECO:0007669"/>
    <property type="project" value="InterPro"/>
</dbReference>
<dbReference type="NCBIfam" id="NF005108">
    <property type="entry name" value="PRK06545.1-6"/>
    <property type="match status" value="1"/>
</dbReference>
<feature type="compositionally biased region" description="Low complexity" evidence="3">
    <location>
        <begin position="1"/>
        <end position="12"/>
    </location>
</feature>
<dbReference type="Pfam" id="PF20463">
    <property type="entry name" value="PDH_C"/>
    <property type="match status" value="1"/>
</dbReference>
<keyword evidence="2 5" id="KW-0560">Oxidoreductase</keyword>
<keyword evidence="6" id="KW-1185">Reference proteome</keyword>
<name>A0A516X003_9ACTN</name>
<evidence type="ECO:0000256" key="2">
    <source>
        <dbReference type="ARBA" id="ARBA00023002"/>
    </source>
</evidence>
<evidence type="ECO:0000256" key="1">
    <source>
        <dbReference type="ARBA" id="ARBA00007964"/>
    </source>
</evidence>
<dbReference type="AlphaFoldDB" id="A0A516X003"/>
<dbReference type="GO" id="GO:0008977">
    <property type="term" value="F:prephenate dehydrogenase (NAD+) activity"/>
    <property type="evidence" value="ECO:0007669"/>
    <property type="project" value="UniProtKB-EC"/>
</dbReference>
<proteinExistence type="inferred from homology"/>
<dbReference type="PROSITE" id="PS51176">
    <property type="entry name" value="PDH_ADH"/>
    <property type="match status" value="1"/>
</dbReference>
<feature type="domain" description="Prephenate/arogenate dehydrogenase" evidence="4">
    <location>
        <begin position="36"/>
        <end position="318"/>
    </location>
</feature>
<dbReference type="SUPFAM" id="SSF51735">
    <property type="entry name" value="NAD(P)-binding Rossmann-fold domains"/>
    <property type="match status" value="1"/>
</dbReference>
<dbReference type="GO" id="GO:0070403">
    <property type="term" value="F:NAD+ binding"/>
    <property type="evidence" value="ECO:0007669"/>
    <property type="project" value="InterPro"/>
</dbReference>
<dbReference type="PANTHER" id="PTHR21363">
    <property type="entry name" value="PREPHENATE DEHYDROGENASE"/>
    <property type="match status" value="1"/>
</dbReference>
<protein>
    <submittedName>
        <fullName evidence="5">Prephenate dehydrogenase</fullName>
        <ecNumber evidence="5">1.3.1.12</ecNumber>
    </submittedName>
</protein>
<dbReference type="Proteomes" id="UP000317344">
    <property type="component" value="Chromosome"/>
</dbReference>
<feature type="region of interest" description="Disordered" evidence="3">
    <location>
        <begin position="1"/>
        <end position="33"/>
    </location>
</feature>
<dbReference type="InterPro" id="IPR050812">
    <property type="entry name" value="Preph/Arog_dehydrog"/>
</dbReference>
<dbReference type="InterPro" id="IPR008927">
    <property type="entry name" value="6-PGluconate_DH-like_C_sf"/>
</dbReference>
<reference evidence="5 6" key="2">
    <citation type="submission" date="2019-07" db="EMBL/GenBank/DDBJ databases">
        <authorList>
            <person name="Huang Y."/>
        </authorList>
    </citation>
    <scope>NUCLEOTIDE SEQUENCE [LARGE SCALE GENOMIC DNA]</scope>
    <source>
        <strain evidence="5 6">HY188</strain>
    </source>
</reference>
<accession>A0A516X003</accession>
<dbReference type="EMBL" id="CP041765">
    <property type="protein sequence ID" value="QDQ96395.1"/>
    <property type="molecule type" value="Genomic_DNA"/>
</dbReference>
<evidence type="ECO:0000313" key="6">
    <source>
        <dbReference type="Proteomes" id="UP000317344"/>
    </source>
</evidence>
<dbReference type="GO" id="GO:0006571">
    <property type="term" value="P:tyrosine biosynthetic process"/>
    <property type="evidence" value="ECO:0007669"/>
    <property type="project" value="InterPro"/>
</dbReference>
<organism evidence="5 6">
    <name type="scientific">Tomitella fengzijianii</name>
    <dbReference type="NCBI Taxonomy" id="2597660"/>
    <lineage>
        <taxon>Bacteria</taxon>
        <taxon>Bacillati</taxon>
        <taxon>Actinomycetota</taxon>
        <taxon>Actinomycetes</taxon>
        <taxon>Mycobacteriales</taxon>
        <taxon>Tomitella</taxon>
    </lineage>
</organism>
<evidence type="ECO:0000256" key="3">
    <source>
        <dbReference type="SAM" id="MobiDB-lite"/>
    </source>
</evidence>
<dbReference type="EC" id="1.3.1.12" evidence="5"/>
<evidence type="ECO:0000313" key="5">
    <source>
        <dbReference type="EMBL" id="QDQ96395.1"/>
    </source>
</evidence>
<dbReference type="OrthoDB" id="9802008at2"/>
<dbReference type="InterPro" id="IPR003099">
    <property type="entry name" value="Prephen_DH"/>
</dbReference>
<reference evidence="5 6" key="1">
    <citation type="submission" date="2019-07" db="EMBL/GenBank/DDBJ databases">
        <title>Tomitella cavernea sp. nov., an actinomycete isolated from soil.</title>
        <authorList>
            <person name="Cheng J."/>
        </authorList>
    </citation>
    <scope>NUCLEOTIDE SEQUENCE [LARGE SCALE GENOMIC DNA]</scope>
    <source>
        <strain evidence="5 6">HY188</strain>
    </source>
</reference>
<dbReference type="KEGG" id="toy:FO059_02340"/>
<dbReference type="InterPro" id="IPR046825">
    <property type="entry name" value="PDH_C"/>
</dbReference>
<sequence length="349" mass="35402">MCQPGTVTTPSPAGTPPAVGPAAGPSDHAAGNPDRPDVCVLGLGLIGGSLLRAAVAAGRTVWGYNRSAESVREAEEAGYDVSGDLPAVLRRAAASQALLVIAVPLPAVDGVAAAIAEHAPHCPITDVVSVKRPMADALAAHGLDARYVGGHPMAGTAESGWSAGHGALFDGAVWVVAADDGADPEVWTQVACLAEDCGSVVVPAGSTEHDDAVARVSHLPHLLAEALAIAGADDQLALSLAAGSFRDGTRVAATDPLLVRAMCEGNADAVVTALDETLAVLAKARDALAAGDGIADLAGRGHVARREYEHTRRSRIEGLQPGVPGWIEQLRDAGRAGGVWARPLDEGHR</sequence>
<dbReference type="Gene3D" id="1.10.3660.10">
    <property type="entry name" value="6-phosphogluconate dehydrogenase C-terminal like domain"/>
    <property type="match status" value="1"/>
</dbReference>
<dbReference type="SUPFAM" id="SSF48179">
    <property type="entry name" value="6-phosphogluconate dehydrogenase C-terminal domain-like"/>
    <property type="match status" value="1"/>
</dbReference>
<dbReference type="PANTHER" id="PTHR21363:SF0">
    <property type="entry name" value="PREPHENATE DEHYDROGENASE [NADP(+)]"/>
    <property type="match status" value="1"/>
</dbReference>
<evidence type="ECO:0000259" key="4">
    <source>
        <dbReference type="PROSITE" id="PS51176"/>
    </source>
</evidence>
<dbReference type="Pfam" id="PF02153">
    <property type="entry name" value="PDH_N"/>
    <property type="match status" value="1"/>
</dbReference>
<dbReference type="Gene3D" id="3.40.50.720">
    <property type="entry name" value="NAD(P)-binding Rossmann-like Domain"/>
    <property type="match status" value="1"/>
</dbReference>
<dbReference type="InterPro" id="IPR046826">
    <property type="entry name" value="PDH_N"/>
</dbReference>
<comment type="similarity">
    <text evidence="1">Belongs to the prephenate/arogenate dehydrogenase family.</text>
</comment>
<dbReference type="InterPro" id="IPR036291">
    <property type="entry name" value="NAD(P)-bd_dom_sf"/>
</dbReference>